<accession>A0A4Y2K657</accession>
<name>A0A4Y2K657_ARAVE</name>
<comment type="caution">
    <text evidence="1">The sequence shown here is derived from an EMBL/GenBank/DDBJ whole genome shotgun (WGS) entry which is preliminary data.</text>
</comment>
<proteinExistence type="predicted"/>
<sequence length="128" mass="15191">METCASKSISIKTRSMEIEINIDNKQNTRKNMLQKPAKDLDFSEEKGKNVLYPTCNRRRQKYDSGCFACRKFDYFRVVPERNVKGDSKRRYYPPKKLPDSIQDLLNVVTIFEIVMKNKYGYYIMPSKR</sequence>
<dbReference type="Proteomes" id="UP000499080">
    <property type="component" value="Unassembled WGS sequence"/>
</dbReference>
<reference evidence="1 2" key="1">
    <citation type="journal article" date="2019" name="Sci. Rep.">
        <title>Orb-weaving spider Araneus ventricosus genome elucidates the spidroin gene catalogue.</title>
        <authorList>
            <person name="Kono N."/>
            <person name="Nakamura H."/>
            <person name="Ohtoshi R."/>
            <person name="Moran D.A.P."/>
            <person name="Shinohara A."/>
            <person name="Yoshida Y."/>
            <person name="Fujiwara M."/>
            <person name="Mori M."/>
            <person name="Tomita M."/>
            <person name="Arakawa K."/>
        </authorList>
    </citation>
    <scope>NUCLEOTIDE SEQUENCE [LARGE SCALE GENOMIC DNA]</scope>
</reference>
<evidence type="ECO:0000313" key="1">
    <source>
        <dbReference type="EMBL" id="GBM97348.1"/>
    </source>
</evidence>
<dbReference type="EMBL" id="BGPR01004224">
    <property type="protein sequence ID" value="GBM97348.1"/>
    <property type="molecule type" value="Genomic_DNA"/>
</dbReference>
<keyword evidence="2" id="KW-1185">Reference proteome</keyword>
<protein>
    <submittedName>
        <fullName evidence="1">Uncharacterized protein</fullName>
    </submittedName>
</protein>
<dbReference type="AlphaFoldDB" id="A0A4Y2K657"/>
<organism evidence="1 2">
    <name type="scientific">Araneus ventricosus</name>
    <name type="common">Orbweaver spider</name>
    <name type="synonym">Epeira ventricosa</name>
    <dbReference type="NCBI Taxonomy" id="182803"/>
    <lineage>
        <taxon>Eukaryota</taxon>
        <taxon>Metazoa</taxon>
        <taxon>Ecdysozoa</taxon>
        <taxon>Arthropoda</taxon>
        <taxon>Chelicerata</taxon>
        <taxon>Arachnida</taxon>
        <taxon>Araneae</taxon>
        <taxon>Araneomorphae</taxon>
        <taxon>Entelegynae</taxon>
        <taxon>Araneoidea</taxon>
        <taxon>Araneidae</taxon>
        <taxon>Araneus</taxon>
    </lineage>
</organism>
<evidence type="ECO:0000313" key="2">
    <source>
        <dbReference type="Proteomes" id="UP000499080"/>
    </source>
</evidence>
<gene>
    <name evidence="1" type="ORF">AVEN_27467_1</name>
</gene>